<proteinExistence type="predicted"/>
<evidence type="ECO:0000313" key="2">
    <source>
        <dbReference type="Proteomes" id="UP000261111"/>
    </source>
</evidence>
<gene>
    <name evidence="1" type="ORF">DWX41_07850</name>
</gene>
<dbReference type="EMBL" id="QVIA01000007">
    <property type="protein sequence ID" value="RGC32972.1"/>
    <property type="molecule type" value="Genomic_DNA"/>
</dbReference>
<accession>A0A3E2WZ54</accession>
<evidence type="ECO:0000313" key="1">
    <source>
        <dbReference type="EMBL" id="RGC32972.1"/>
    </source>
</evidence>
<sequence>MCNSLEKDWERRAVRMAYPPLKRRKVCPNLSAGTGRQAEQGGAMRLCEEAAIKGEKNAAG</sequence>
<protein>
    <submittedName>
        <fullName evidence="1">Uncharacterized protein</fullName>
    </submittedName>
</protein>
<dbReference type="Proteomes" id="UP000261111">
    <property type="component" value="Unassembled WGS sequence"/>
</dbReference>
<dbReference type="AlphaFoldDB" id="A0A3E2WZ54"/>
<comment type="caution">
    <text evidence="1">The sequence shown here is derived from an EMBL/GenBank/DDBJ whole genome shotgun (WGS) entry which is preliminary data.</text>
</comment>
<organism evidence="1 2">
    <name type="scientific">Hungatella hathewayi</name>
    <dbReference type="NCBI Taxonomy" id="154046"/>
    <lineage>
        <taxon>Bacteria</taxon>
        <taxon>Bacillati</taxon>
        <taxon>Bacillota</taxon>
        <taxon>Clostridia</taxon>
        <taxon>Lachnospirales</taxon>
        <taxon>Lachnospiraceae</taxon>
        <taxon>Hungatella</taxon>
    </lineage>
</organism>
<name>A0A3E2WZ54_9FIRM</name>
<reference evidence="1 2" key="1">
    <citation type="submission" date="2018-08" db="EMBL/GenBank/DDBJ databases">
        <title>A genome reference for cultivated species of the human gut microbiota.</title>
        <authorList>
            <person name="Zou Y."/>
            <person name="Xue W."/>
            <person name="Luo G."/>
        </authorList>
    </citation>
    <scope>NUCLEOTIDE SEQUENCE [LARGE SCALE GENOMIC DNA]</scope>
    <source>
        <strain evidence="1 2">AF19-21</strain>
    </source>
</reference>